<evidence type="ECO:0000256" key="1">
    <source>
        <dbReference type="ARBA" id="ARBA00022679"/>
    </source>
</evidence>
<dbReference type="GO" id="GO:0008168">
    <property type="term" value="F:methyltransferase activity"/>
    <property type="evidence" value="ECO:0007669"/>
    <property type="project" value="UniProtKB-KW"/>
</dbReference>
<protein>
    <submittedName>
        <fullName evidence="3">Methyltransferase domain-containing protein</fullName>
    </submittedName>
</protein>
<dbReference type="Gene3D" id="3.40.50.150">
    <property type="entry name" value="Vaccinia Virus protein VP39"/>
    <property type="match status" value="1"/>
</dbReference>
<proteinExistence type="predicted"/>
<dbReference type="SUPFAM" id="SSF53335">
    <property type="entry name" value="S-adenosyl-L-methionine-dependent methyltransferases"/>
    <property type="match status" value="1"/>
</dbReference>
<dbReference type="EMBL" id="FRCS01000008">
    <property type="protein sequence ID" value="SHN42208.1"/>
    <property type="molecule type" value="Genomic_DNA"/>
</dbReference>
<keyword evidence="4" id="KW-1185">Reference proteome</keyword>
<dbReference type="InterPro" id="IPR041698">
    <property type="entry name" value="Methyltransf_25"/>
</dbReference>
<evidence type="ECO:0000259" key="2">
    <source>
        <dbReference type="Pfam" id="PF13649"/>
    </source>
</evidence>
<organism evidence="3 4">
    <name type="scientific">Cryptosporangium aurantiacum</name>
    <dbReference type="NCBI Taxonomy" id="134849"/>
    <lineage>
        <taxon>Bacteria</taxon>
        <taxon>Bacillati</taxon>
        <taxon>Actinomycetota</taxon>
        <taxon>Actinomycetes</taxon>
        <taxon>Cryptosporangiales</taxon>
        <taxon>Cryptosporangiaceae</taxon>
        <taxon>Cryptosporangium</taxon>
    </lineage>
</organism>
<dbReference type="AlphaFoldDB" id="A0A1M7R835"/>
<dbReference type="GO" id="GO:0032259">
    <property type="term" value="P:methylation"/>
    <property type="evidence" value="ECO:0007669"/>
    <property type="project" value="UniProtKB-KW"/>
</dbReference>
<feature type="domain" description="Methyltransferase" evidence="2">
    <location>
        <begin position="48"/>
        <end position="144"/>
    </location>
</feature>
<name>A0A1M7R835_9ACTN</name>
<reference evidence="3 4" key="1">
    <citation type="submission" date="2016-11" db="EMBL/GenBank/DDBJ databases">
        <authorList>
            <person name="Jaros S."/>
            <person name="Januszkiewicz K."/>
            <person name="Wedrychowicz H."/>
        </authorList>
    </citation>
    <scope>NUCLEOTIDE SEQUENCE [LARGE SCALE GENOMIC DNA]</scope>
    <source>
        <strain evidence="3 4">DSM 46144</strain>
    </source>
</reference>
<accession>A0A1M7R835</accession>
<gene>
    <name evidence="3" type="ORF">SAMN05443668_108124</name>
</gene>
<dbReference type="RefSeq" id="WP_178379978.1">
    <property type="nucleotide sequence ID" value="NZ_FRCS01000008.1"/>
</dbReference>
<evidence type="ECO:0000313" key="4">
    <source>
        <dbReference type="Proteomes" id="UP000184440"/>
    </source>
</evidence>
<dbReference type="Pfam" id="PF13649">
    <property type="entry name" value="Methyltransf_25"/>
    <property type="match status" value="1"/>
</dbReference>
<dbReference type="InterPro" id="IPR029063">
    <property type="entry name" value="SAM-dependent_MTases_sf"/>
</dbReference>
<dbReference type="Proteomes" id="UP000184440">
    <property type="component" value="Unassembled WGS sequence"/>
</dbReference>
<sequence length="273" mass="29521">MNTTTAERYSLGHTPQEYERLRAQARGWEAATDRLFDRIGVAEGARCLDAGCGPGETMLLLARRVGPTGRVVGLDIDPALGDLTRTMLSEAGHGQCTVQTHDLSADEPVPGGPYDLVYARLLLFHLPERVAVLRRLWEAVAPGGHLVVQEYDVGPVCVRPSLDSVEEITRVIIESFTAAGADPRIGAGLPDLLARAGIDAPDGTDVVGRLETLERSRIMVEQTYRSLLPVALAHGVTTEEAATDTLAALDRDVAAHPERPLLWPLLLGVWKSR</sequence>
<dbReference type="CDD" id="cd02440">
    <property type="entry name" value="AdoMet_MTases"/>
    <property type="match status" value="1"/>
</dbReference>
<dbReference type="PANTHER" id="PTHR43861:SF3">
    <property type="entry name" value="PUTATIVE (AFU_ORTHOLOGUE AFUA_2G14390)-RELATED"/>
    <property type="match status" value="1"/>
</dbReference>
<keyword evidence="1 3" id="KW-0808">Transferase</keyword>
<dbReference type="STRING" id="134849.SAMN05443668_108124"/>
<evidence type="ECO:0000313" key="3">
    <source>
        <dbReference type="EMBL" id="SHN42208.1"/>
    </source>
</evidence>
<dbReference type="PANTHER" id="PTHR43861">
    <property type="entry name" value="TRANS-ACONITATE 2-METHYLTRANSFERASE-RELATED"/>
    <property type="match status" value="1"/>
</dbReference>
<keyword evidence="3" id="KW-0489">Methyltransferase</keyword>